<feature type="coiled-coil region" evidence="1">
    <location>
        <begin position="602"/>
        <end position="629"/>
    </location>
</feature>
<feature type="region of interest" description="Disordered" evidence="2">
    <location>
        <begin position="98"/>
        <end position="117"/>
    </location>
</feature>
<dbReference type="EMBL" id="FLQV01000643">
    <property type="protein sequence ID" value="SBS96989.1"/>
    <property type="molecule type" value="Genomic_DNA"/>
</dbReference>
<evidence type="ECO:0000313" key="4">
    <source>
        <dbReference type="Proteomes" id="UP000078546"/>
    </source>
</evidence>
<accession>A0A1A8WVK7</accession>
<evidence type="ECO:0008006" key="5">
    <source>
        <dbReference type="Google" id="ProtNLM"/>
    </source>
</evidence>
<feature type="region of interest" description="Disordered" evidence="2">
    <location>
        <begin position="445"/>
        <end position="464"/>
    </location>
</feature>
<feature type="compositionally biased region" description="Basic and acidic residues" evidence="2">
    <location>
        <begin position="1226"/>
        <end position="1243"/>
    </location>
</feature>
<name>A0A1A8WVK7_PLAOA</name>
<feature type="region of interest" description="Disordered" evidence="2">
    <location>
        <begin position="226"/>
        <end position="293"/>
    </location>
</feature>
<feature type="region of interest" description="Disordered" evidence="2">
    <location>
        <begin position="1177"/>
        <end position="1288"/>
    </location>
</feature>
<evidence type="ECO:0000256" key="2">
    <source>
        <dbReference type="SAM" id="MobiDB-lite"/>
    </source>
</evidence>
<organism evidence="3 4">
    <name type="scientific">Plasmodium ovale curtisi</name>
    <dbReference type="NCBI Taxonomy" id="864141"/>
    <lineage>
        <taxon>Eukaryota</taxon>
        <taxon>Sar</taxon>
        <taxon>Alveolata</taxon>
        <taxon>Apicomplexa</taxon>
        <taxon>Aconoidasida</taxon>
        <taxon>Haemosporida</taxon>
        <taxon>Plasmodiidae</taxon>
        <taxon>Plasmodium</taxon>
        <taxon>Plasmodium (Plasmodium)</taxon>
    </lineage>
</organism>
<dbReference type="Proteomes" id="UP000078546">
    <property type="component" value="Unassembled WGS sequence"/>
</dbReference>
<feature type="compositionally biased region" description="Basic and acidic residues" evidence="2">
    <location>
        <begin position="1006"/>
        <end position="1020"/>
    </location>
</feature>
<evidence type="ECO:0000256" key="1">
    <source>
        <dbReference type="SAM" id="Coils"/>
    </source>
</evidence>
<feature type="compositionally biased region" description="Low complexity" evidence="2">
    <location>
        <begin position="232"/>
        <end position="293"/>
    </location>
</feature>
<feature type="region of interest" description="Disordered" evidence="2">
    <location>
        <begin position="955"/>
        <end position="1020"/>
    </location>
</feature>
<feature type="compositionally biased region" description="Basic and acidic residues" evidence="2">
    <location>
        <begin position="1182"/>
        <end position="1214"/>
    </location>
</feature>
<gene>
    <name evidence="3" type="ORF">POVCU1_034970</name>
</gene>
<evidence type="ECO:0000313" key="3">
    <source>
        <dbReference type="EMBL" id="SBS96989.1"/>
    </source>
</evidence>
<feature type="compositionally biased region" description="Acidic residues" evidence="2">
    <location>
        <begin position="981"/>
        <end position="1002"/>
    </location>
</feature>
<protein>
    <recommendedName>
        <fullName evidence="5">Asparagine-rich protein</fullName>
    </recommendedName>
</protein>
<proteinExistence type="predicted"/>
<feature type="compositionally biased region" description="Basic and acidic residues" evidence="2">
    <location>
        <begin position="1250"/>
        <end position="1275"/>
    </location>
</feature>
<keyword evidence="1" id="KW-0175">Coiled coil</keyword>
<sequence>MASSQIRQFATLIDQLPCEADDFDLMENFEGYGQCFESSVHNNNLKGPGSFFPFNSNISDYINNISNSELSVKDSNINNRKTTNSSINENENSILENTANSENKSTEEKTLSNNNTDDLIKCESNSYTNNDPLINNKNVFFDENDINKNKMDCNNENSSNLAFANVNDIIKDDTSNYIETFNSEIEGANYAYGISKINALYKNNLCEIINHNNEYLADINAANISSKNGARNGSKNSAKNGAKNSSKNSAKNGAKNSSKNSAKNGPKNSSKNSAKNSVKNSAKNGGKGCSKNGGKNTEEVSLYNLDNALNDKPCEGNGENIVYRYNINVHPSNSENYSGQKGVDLFVTSSYTKKDEELNEDKPFHSIKNVAHSVITKYASSYLNMNAIAPMHSYCFILSLCPLFSANFCGSPRKYKTIHISYDKYIGETDEEKKEKILHVDENKKYNEEDDDQGNKKFSNYDMNKSKNKINKNGNVKNPISENSTVIDYKEFYDMLKRNDEFSKNILLSKKAKVIKLDSNKSLIIFPVNIHEYGDKYIAVNQKDLLEYISSSIEMDNEDLPSLKIKNYQKEKELQNMKAAYSMQTTNIHYLINRVIFKECEYENLKNKSLTLEQEINKLIQEVNSLLSQNKEGLYMQKAFIDYKCKCVLKLQELQPLLGDYYFDIFNYITSCRTLGQLSIWIPAFEIKNDSLDIIANNLIKILINGLGAPINSSPQYFLSNKKFFKKSISIESEEDTFINSLAKRKIIDNYLVNNLNSFNTTKENNSHFSNCHSLSLNSESSSFFGTEELFFNSSKFPSMHSVILKNNKDKKKKEKLFNKLNRSNTTPEVFCINNESYSNSDTCSHKNNQDIFISTVQSETKNHSATLIKEKLNSLKRKHCVMNNDKEIKKIRFSDDTSTNLCTNRDYAKGNLMDASEASNGEGDNGEGGNGEGGNGACDNVKFDNGECDNGECGKGKGDIDEEDNEEYHEGKKDVVDNIGESDCDESECVESDCSESDEANQGEVKNKFSEAEEARESRRDINAAEICRHNDALLRKQMETIMYTEMSNRIVGYEQRNERRINAQEPEFYSKIEEDSCVEAVESYSLVAEGKGEAAMTAVVVTGTHEGGVDIVRDKKDHSWERNAKEYTGEVIEVDSIDGEAAENVCTEEDNVREIPENKSIVGDEYNREQIAMHNFGDNESEKYETDKESNEGDIGKNGKKEIEQFKNTEVEKNDDEMFTSEVKLPKEKQKQNENSKDIKSLIKNNKKYSDLNKQKRFRKDVGNKMEEKSEDKKKKKHIKVSNSPK</sequence>
<reference evidence="4" key="1">
    <citation type="submission" date="2016-05" db="EMBL/GenBank/DDBJ databases">
        <authorList>
            <person name="Naeem Raeece"/>
        </authorList>
    </citation>
    <scope>NUCLEOTIDE SEQUENCE [LARGE SCALE GENOMIC DNA]</scope>
</reference>